<keyword evidence="2" id="KW-1185">Reference proteome</keyword>
<dbReference type="Proteomes" id="UP000198650">
    <property type="component" value="Unassembled WGS sequence"/>
</dbReference>
<proteinExistence type="predicted"/>
<sequence length="197" mass="23058">MVSSAVLSKNFNQFSKILYHGTTSKHFDSLQEGVNIDLCQEYTDFGKGFYLTSNFIQASKHAEKRAKLEGEEPIVFVYVLDISRLKKEYNGYILHKMDLEWAKFIYNNRSKKQCFTHRYDYVFGGVADGKIFDLVNLVDSGELDIELFYEEIAQYATYDQLSIHNQNIFTYNVITLQKVVKAYDQQQTYNDKRTVKK</sequence>
<reference evidence="2" key="1">
    <citation type="submission" date="2016-10" db="EMBL/GenBank/DDBJ databases">
        <authorList>
            <person name="Varghese N."/>
            <person name="Submissions S."/>
        </authorList>
    </citation>
    <scope>NUCLEOTIDE SEQUENCE [LARGE SCALE GENOMIC DNA]</scope>
    <source>
        <strain evidence="2">M1</strain>
    </source>
</reference>
<name>A0A1I0TPV6_9BACL</name>
<protein>
    <recommendedName>
        <fullName evidence="3">DUF3990 domain-containing protein</fullName>
    </recommendedName>
</protein>
<accession>A0A1I0TPV6</accession>
<evidence type="ECO:0000313" key="2">
    <source>
        <dbReference type="Proteomes" id="UP000198650"/>
    </source>
</evidence>
<evidence type="ECO:0000313" key="1">
    <source>
        <dbReference type="EMBL" id="SFA53811.1"/>
    </source>
</evidence>
<dbReference type="AlphaFoldDB" id="A0A1I0TPV6"/>
<dbReference type="Pfam" id="PF13151">
    <property type="entry name" value="DUF3990"/>
    <property type="match status" value="1"/>
</dbReference>
<evidence type="ECO:0008006" key="3">
    <source>
        <dbReference type="Google" id="ProtNLM"/>
    </source>
</evidence>
<dbReference type="EMBL" id="FOJS01000045">
    <property type="protein sequence ID" value="SFA53811.1"/>
    <property type="molecule type" value="Genomic_DNA"/>
</dbReference>
<dbReference type="SUPFAM" id="SSF56399">
    <property type="entry name" value="ADP-ribosylation"/>
    <property type="match status" value="1"/>
</dbReference>
<organism evidence="1 2">
    <name type="scientific">Parageobacillus thermantarcticus</name>
    <dbReference type="NCBI Taxonomy" id="186116"/>
    <lineage>
        <taxon>Bacteria</taxon>
        <taxon>Bacillati</taxon>
        <taxon>Bacillota</taxon>
        <taxon>Bacilli</taxon>
        <taxon>Bacillales</taxon>
        <taxon>Anoxybacillaceae</taxon>
        <taxon>Parageobacillus</taxon>
    </lineage>
</organism>
<gene>
    <name evidence="1" type="ORF">SAMN05192569_104515</name>
</gene>
<dbReference type="RefSeq" id="WP_033006532.1">
    <property type="nucleotide sequence ID" value="NZ_FOJS01000045.1"/>
</dbReference>
<dbReference type="InterPro" id="IPR025051">
    <property type="entry name" value="DUF3990"/>
</dbReference>